<evidence type="ECO:0000256" key="6">
    <source>
        <dbReference type="ARBA" id="ARBA00022723"/>
    </source>
</evidence>
<dbReference type="CDD" id="cd10030">
    <property type="entry name" value="UDG-F4_TTUDGA_SPO1dp_like"/>
    <property type="match status" value="1"/>
</dbReference>
<comment type="caution">
    <text evidence="13">The sequence shown here is derived from an EMBL/GenBank/DDBJ whole genome shotgun (WGS) entry which is preliminary data.</text>
</comment>
<proteinExistence type="inferred from homology"/>
<dbReference type="InterPro" id="IPR005273">
    <property type="entry name" value="Ura-DNA_glyco_family4"/>
</dbReference>
<evidence type="ECO:0000256" key="2">
    <source>
        <dbReference type="ARBA" id="ARBA00006521"/>
    </source>
</evidence>
<dbReference type="PANTHER" id="PTHR33693">
    <property type="entry name" value="TYPE-5 URACIL-DNA GLYCOSYLASE"/>
    <property type="match status" value="1"/>
</dbReference>
<evidence type="ECO:0000256" key="4">
    <source>
        <dbReference type="ARBA" id="ARBA00019403"/>
    </source>
</evidence>
<dbReference type="Pfam" id="PF03167">
    <property type="entry name" value="UDG"/>
    <property type="match status" value="1"/>
</dbReference>
<keyword evidence="8" id="KW-0378">Hydrolase</keyword>
<reference evidence="13 14" key="1">
    <citation type="submission" date="2017-09" db="EMBL/GenBank/DDBJ databases">
        <title>Depth-based differentiation of microbial function through sediment-hosted aquifers and enrichment of novel symbionts in the deep terrestrial subsurface.</title>
        <authorList>
            <person name="Probst A.J."/>
            <person name="Ladd B."/>
            <person name="Jarett J.K."/>
            <person name="Geller-Mcgrath D.E."/>
            <person name="Sieber C.M."/>
            <person name="Emerson J.B."/>
            <person name="Anantharaman K."/>
            <person name="Thomas B.C."/>
            <person name="Malmstrom R."/>
            <person name="Stieglmeier M."/>
            <person name="Klingl A."/>
            <person name="Woyke T."/>
            <person name="Ryan C.M."/>
            <person name="Banfield J.F."/>
        </authorList>
    </citation>
    <scope>NUCLEOTIDE SEQUENCE [LARGE SCALE GENOMIC DNA]</scope>
    <source>
        <strain evidence="13">CG10_big_fil_rev_8_21_14_0_10_49_38</strain>
    </source>
</reference>
<evidence type="ECO:0000256" key="7">
    <source>
        <dbReference type="ARBA" id="ARBA00022763"/>
    </source>
</evidence>
<keyword evidence="9" id="KW-0408">Iron</keyword>
<dbReference type="InterPro" id="IPR005122">
    <property type="entry name" value="Uracil-DNA_glycosylase-like"/>
</dbReference>
<accession>A0A2H0RI52</accession>
<gene>
    <name evidence="13" type="ORF">COV08_00955</name>
</gene>
<keyword evidence="5" id="KW-0004">4Fe-4S</keyword>
<dbReference type="SMART" id="SM00986">
    <property type="entry name" value="UDG"/>
    <property type="match status" value="1"/>
</dbReference>
<keyword evidence="6" id="KW-0479">Metal-binding</keyword>
<name>A0A2H0RI52_9BACT</name>
<dbReference type="SMART" id="SM00987">
    <property type="entry name" value="UreE_C"/>
    <property type="match status" value="1"/>
</dbReference>
<evidence type="ECO:0000256" key="5">
    <source>
        <dbReference type="ARBA" id="ARBA00022485"/>
    </source>
</evidence>
<evidence type="ECO:0000256" key="9">
    <source>
        <dbReference type="ARBA" id="ARBA00023004"/>
    </source>
</evidence>
<dbReference type="AlphaFoldDB" id="A0A2H0RI52"/>
<evidence type="ECO:0000313" key="14">
    <source>
        <dbReference type="Proteomes" id="UP000230431"/>
    </source>
</evidence>
<evidence type="ECO:0000259" key="12">
    <source>
        <dbReference type="SMART" id="SM00986"/>
    </source>
</evidence>
<dbReference type="GO" id="GO:0046872">
    <property type="term" value="F:metal ion binding"/>
    <property type="evidence" value="ECO:0007669"/>
    <property type="project" value="UniProtKB-KW"/>
</dbReference>
<dbReference type="SUPFAM" id="SSF52141">
    <property type="entry name" value="Uracil-DNA glycosylase-like"/>
    <property type="match status" value="1"/>
</dbReference>
<dbReference type="GO" id="GO:0006281">
    <property type="term" value="P:DNA repair"/>
    <property type="evidence" value="ECO:0007669"/>
    <property type="project" value="UniProtKB-KW"/>
</dbReference>
<dbReference type="EC" id="3.2.2.27" evidence="3"/>
<evidence type="ECO:0000256" key="3">
    <source>
        <dbReference type="ARBA" id="ARBA00012030"/>
    </source>
</evidence>
<evidence type="ECO:0000256" key="10">
    <source>
        <dbReference type="ARBA" id="ARBA00023014"/>
    </source>
</evidence>
<evidence type="ECO:0000256" key="11">
    <source>
        <dbReference type="ARBA" id="ARBA00023204"/>
    </source>
</evidence>
<dbReference type="GO" id="GO:0051539">
    <property type="term" value="F:4 iron, 4 sulfur cluster binding"/>
    <property type="evidence" value="ECO:0007669"/>
    <property type="project" value="UniProtKB-KW"/>
</dbReference>
<dbReference type="NCBIfam" id="TIGR00758">
    <property type="entry name" value="UDG_fam4"/>
    <property type="match status" value="1"/>
</dbReference>
<keyword evidence="11" id="KW-0234">DNA repair</keyword>
<sequence>MSATKGGLNQSPSERDRALERIKLEVLNLTESPLYAYRSANKYWPVIGEGSHEARIMLVGEAPGKNEALTGRPFCGAAGKILDELLAGIKLKREEIYIANILKDRPPANRDPLPAEIEIYGPFLDRQIALIQPAVIATLGRYSMGYVMEKFDLVEPPSSPWQIGQLHGRELEGLADYGAVRLVPLYHPAAAIYNRRLLETLRQDFKILANYQ</sequence>
<evidence type="ECO:0000256" key="8">
    <source>
        <dbReference type="ARBA" id="ARBA00022801"/>
    </source>
</evidence>
<organism evidence="13 14">
    <name type="scientific">Candidatus Vogelbacteria bacterium CG10_big_fil_rev_8_21_14_0_10_49_38</name>
    <dbReference type="NCBI Taxonomy" id="1975043"/>
    <lineage>
        <taxon>Bacteria</taxon>
        <taxon>Candidatus Vogeliibacteriota</taxon>
    </lineage>
</organism>
<dbReference type="PANTHER" id="PTHR33693:SF1">
    <property type="entry name" value="TYPE-4 URACIL-DNA GLYCOSYLASE"/>
    <property type="match status" value="1"/>
</dbReference>
<evidence type="ECO:0000256" key="1">
    <source>
        <dbReference type="ARBA" id="ARBA00001400"/>
    </source>
</evidence>
<dbReference type="Proteomes" id="UP000230431">
    <property type="component" value="Unassembled WGS sequence"/>
</dbReference>
<dbReference type="Gene3D" id="3.40.470.10">
    <property type="entry name" value="Uracil-DNA glycosylase-like domain"/>
    <property type="match status" value="1"/>
</dbReference>
<dbReference type="InterPro" id="IPR051536">
    <property type="entry name" value="UDG_Type-4/5"/>
</dbReference>
<feature type="domain" description="Uracil-DNA glycosylase-like" evidence="12">
    <location>
        <begin position="47"/>
        <end position="206"/>
    </location>
</feature>
<dbReference type="GO" id="GO:0004844">
    <property type="term" value="F:uracil DNA N-glycosylase activity"/>
    <property type="evidence" value="ECO:0007669"/>
    <property type="project" value="UniProtKB-EC"/>
</dbReference>
<dbReference type="InterPro" id="IPR036895">
    <property type="entry name" value="Uracil-DNA_glycosylase-like_sf"/>
</dbReference>
<comment type="similarity">
    <text evidence="2">Belongs to the uracil-DNA glycosylase (UDG) superfamily. Type 4 (UDGa) family.</text>
</comment>
<keyword evidence="7" id="KW-0227">DNA damage</keyword>
<dbReference type="EMBL" id="PCYK01000005">
    <property type="protein sequence ID" value="PIR46242.1"/>
    <property type="molecule type" value="Genomic_DNA"/>
</dbReference>
<comment type="catalytic activity">
    <reaction evidence="1">
        <text>Hydrolyzes single-stranded DNA or mismatched double-stranded DNA and polynucleotides, releasing free uracil.</text>
        <dbReference type="EC" id="3.2.2.27"/>
    </reaction>
</comment>
<protein>
    <recommendedName>
        <fullName evidence="4">Type-4 uracil-DNA glycosylase</fullName>
        <ecNumber evidence="3">3.2.2.27</ecNumber>
    </recommendedName>
</protein>
<evidence type="ECO:0000313" key="13">
    <source>
        <dbReference type="EMBL" id="PIR46242.1"/>
    </source>
</evidence>
<keyword evidence="10" id="KW-0411">Iron-sulfur</keyword>